<dbReference type="GO" id="GO:0043709">
    <property type="term" value="P:cell adhesion involved in single-species biofilm formation"/>
    <property type="evidence" value="ECO:0007669"/>
    <property type="project" value="TreeGrafter"/>
</dbReference>
<dbReference type="InterPro" id="IPR008984">
    <property type="entry name" value="SMAD_FHA_dom_sf"/>
</dbReference>
<evidence type="ECO:0000259" key="4">
    <source>
        <dbReference type="PROSITE" id="PS50887"/>
    </source>
</evidence>
<dbReference type="PANTHER" id="PTHR45138:SF9">
    <property type="entry name" value="DIGUANYLATE CYCLASE DGCM-RELATED"/>
    <property type="match status" value="1"/>
</dbReference>
<dbReference type="PROSITE" id="PS50006">
    <property type="entry name" value="FHA_DOMAIN"/>
    <property type="match status" value="1"/>
</dbReference>
<dbReference type="PANTHER" id="PTHR45138">
    <property type="entry name" value="REGULATORY COMPONENTS OF SENSORY TRANSDUCTION SYSTEM"/>
    <property type="match status" value="1"/>
</dbReference>
<dbReference type="CDD" id="cd00060">
    <property type="entry name" value="FHA"/>
    <property type="match status" value="1"/>
</dbReference>
<dbReference type="KEGG" id="tpla:ElP_61670"/>
<dbReference type="Pfam" id="PF00990">
    <property type="entry name" value="GGDEF"/>
    <property type="match status" value="1"/>
</dbReference>
<name>A0A518HBZ8_9BACT</name>
<evidence type="ECO:0000259" key="3">
    <source>
        <dbReference type="PROSITE" id="PS50006"/>
    </source>
</evidence>
<dbReference type="PROSITE" id="PS50887">
    <property type="entry name" value="GGDEF"/>
    <property type="match status" value="1"/>
</dbReference>
<evidence type="ECO:0000256" key="2">
    <source>
        <dbReference type="ARBA" id="ARBA00034247"/>
    </source>
</evidence>
<sequence>MDMLPVTVQVDSKRPLSRTCKDACLVHIYPAGPCMGMRHVLEKPRIVLGREEGCDISIADSSVSRRHSLIEMGIDGFAATDLDSTNGTYVNNTPANATPMSDGDYLRVGNCLFRFLAGGNVEADYHEELYRLAIIDALTELPNTRHLMDCLERELARAIRYGRPLSLILFDIDHFKEINDTLGHLAGDLTLRELAGRLRGEVCEDGLLARYGGEEFAVVLIETGLERAVEVAERLRRAVAEHEFRFEGTPYAVRVSLGVATLRSGEPLTPKEFIQQADECLYRAKRRGRDCVVSP</sequence>
<dbReference type="EC" id="2.7.7.65" evidence="1"/>
<dbReference type="Gene3D" id="3.30.70.270">
    <property type="match status" value="1"/>
</dbReference>
<evidence type="ECO:0000313" key="5">
    <source>
        <dbReference type="EMBL" id="QDV38216.1"/>
    </source>
</evidence>
<proteinExistence type="predicted"/>
<dbReference type="InterPro" id="IPR029787">
    <property type="entry name" value="Nucleotide_cyclase"/>
</dbReference>
<feature type="domain" description="FHA" evidence="3">
    <location>
        <begin position="46"/>
        <end position="95"/>
    </location>
</feature>
<organism evidence="5 6">
    <name type="scientific">Tautonia plasticadhaerens</name>
    <dbReference type="NCBI Taxonomy" id="2527974"/>
    <lineage>
        <taxon>Bacteria</taxon>
        <taxon>Pseudomonadati</taxon>
        <taxon>Planctomycetota</taxon>
        <taxon>Planctomycetia</taxon>
        <taxon>Isosphaerales</taxon>
        <taxon>Isosphaeraceae</taxon>
        <taxon>Tautonia</taxon>
    </lineage>
</organism>
<dbReference type="AlphaFoldDB" id="A0A518HBZ8"/>
<dbReference type="OrthoDB" id="244535at2"/>
<dbReference type="InterPro" id="IPR043128">
    <property type="entry name" value="Rev_trsase/Diguanyl_cyclase"/>
</dbReference>
<dbReference type="FunFam" id="3.30.70.270:FF:000001">
    <property type="entry name" value="Diguanylate cyclase domain protein"/>
    <property type="match status" value="1"/>
</dbReference>
<dbReference type="Gene3D" id="2.60.200.20">
    <property type="match status" value="1"/>
</dbReference>
<dbReference type="SMART" id="SM00267">
    <property type="entry name" value="GGDEF"/>
    <property type="match status" value="1"/>
</dbReference>
<accession>A0A518HBZ8</accession>
<dbReference type="GO" id="GO:1902201">
    <property type="term" value="P:negative regulation of bacterial-type flagellum-dependent cell motility"/>
    <property type="evidence" value="ECO:0007669"/>
    <property type="project" value="TreeGrafter"/>
</dbReference>
<feature type="domain" description="GGDEF" evidence="4">
    <location>
        <begin position="163"/>
        <end position="295"/>
    </location>
</feature>
<dbReference type="NCBIfam" id="TIGR00254">
    <property type="entry name" value="GGDEF"/>
    <property type="match status" value="1"/>
</dbReference>
<dbReference type="SMART" id="SM00240">
    <property type="entry name" value="FHA"/>
    <property type="match status" value="1"/>
</dbReference>
<dbReference type="GO" id="GO:0005886">
    <property type="term" value="C:plasma membrane"/>
    <property type="evidence" value="ECO:0007669"/>
    <property type="project" value="TreeGrafter"/>
</dbReference>
<dbReference type="RefSeq" id="WP_145276543.1">
    <property type="nucleotide sequence ID" value="NZ_CP036426.1"/>
</dbReference>
<evidence type="ECO:0000256" key="1">
    <source>
        <dbReference type="ARBA" id="ARBA00012528"/>
    </source>
</evidence>
<dbReference type="InterPro" id="IPR000253">
    <property type="entry name" value="FHA_dom"/>
</dbReference>
<dbReference type="CDD" id="cd01949">
    <property type="entry name" value="GGDEF"/>
    <property type="match status" value="1"/>
</dbReference>
<dbReference type="Pfam" id="PF00498">
    <property type="entry name" value="FHA"/>
    <property type="match status" value="1"/>
</dbReference>
<protein>
    <recommendedName>
        <fullName evidence="1">diguanylate cyclase</fullName>
        <ecNumber evidence="1">2.7.7.65</ecNumber>
    </recommendedName>
</protein>
<dbReference type="Proteomes" id="UP000317835">
    <property type="component" value="Chromosome"/>
</dbReference>
<dbReference type="InterPro" id="IPR050469">
    <property type="entry name" value="Diguanylate_Cyclase"/>
</dbReference>
<reference evidence="5 6" key="1">
    <citation type="submission" date="2019-02" db="EMBL/GenBank/DDBJ databases">
        <title>Deep-cultivation of Planctomycetes and their phenomic and genomic characterization uncovers novel biology.</title>
        <authorList>
            <person name="Wiegand S."/>
            <person name="Jogler M."/>
            <person name="Boedeker C."/>
            <person name="Pinto D."/>
            <person name="Vollmers J."/>
            <person name="Rivas-Marin E."/>
            <person name="Kohn T."/>
            <person name="Peeters S.H."/>
            <person name="Heuer A."/>
            <person name="Rast P."/>
            <person name="Oberbeckmann S."/>
            <person name="Bunk B."/>
            <person name="Jeske O."/>
            <person name="Meyerdierks A."/>
            <person name="Storesund J.E."/>
            <person name="Kallscheuer N."/>
            <person name="Luecker S."/>
            <person name="Lage O.M."/>
            <person name="Pohl T."/>
            <person name="Merkel B.J."/>
            <person name="Hornburger P."/>
            <person name="Mueller R.-W."/>
            <person name="Bruemmer F."/>
            <person name="Labrenz M."/>
            <person name="Spormann A.M."/>
            <person name="Op den Camp H."/>
            <person name="Overmann J."/>
            <person name="Amann R."/>
            <person name="Jetten M.S.M."/>
            <person name="Mascher T."/>
            <person name="Medema M.H."/>
            <person name="Devos D.P."/>
            <person name="Kaster A.-K."/>
            <person name="Ovreas L."/>
            <person name="Rohde M."/>
            <person name="Galperin M.Y."/>
            <person name="Jogler C."/>
        </authorList>
    </citation>
    <scope>NUCLEOTIDE SEQUENCE [LARGE SCALE GENOMIC DNA]</scope>
    <source>
        <strain evidence="5 6">ElP</strain>
    </source>
</reference>
<gene>
    <name evidence="5" type="primary">pleD_3</name>
    <name evidence="5" type="ORF">ElP_61670</name>
</gene>
<dbReference type="EMBL" id="CP036426">
    <property type="protein sequence ID" value="QDV38216.1"/>
    <property type="molecule type" value="Genomic_DNA"/>
</dbReference>
<dbReference type="SUPFAM" id="SSF49879">
    <property type="entry name" value="SMAD/FHA domain"/>
    <property type="match status" value="1"/>
</dbReference>
<comment type="catalytic activity">
    <reaction evidence="2">
        <text>2 GTP = 3',3'-c-di-GMP + 2 diphosphate</text>
        <dbReference type="Rhea" id="RHEA:24898"/>
        <dbReference type="ChEBI" id="CHEBI:33019"/>
        <dbReference type="ChEBI" id="CHEBI:37565"/>
        <dbReference type="ChEBI" id="CHEBI:58805"/>
        <dbReference type="EC" id="2.7.7.65"/>
    </reaction>
</comment>
<dbReference type="GO" id="GO:0052621">
    <property type="term" value="F:diguanylate cyclase activity"/>
    <property type="evidence" value="ECO:0007669"/>
    <property type="project" value="UniProtKB-EC"/>
</dbReference>
<evidence type="ECO:0000313" key="6">
    <source>
        <dbReference type="Proteomes" id="UP000317835"/>
    </source>
</evidence>
<keyword evidence="6" id="KW-1185">Reference proteome</keyword>
<dbReference type="InterPro" id="IPR000160">
    <property type="entry name" value="GGDEF_dom"/>
</dbReference>
<dbReference type="SUPFAM" id="SSF55073">
    <property type="entry name" value="Nucleotide cyclase"/>
    <property type="match status" value="1"/>
</dbReference>